<feature type="non-terminal residue" evidence="2">
    <location>
        <position position="1"/>
    </location>
</feature>
<evidence type="ECO:0000313" key="2">
    <source>
        <dbReference type="EMBL" id="KAH0878346.1"/>
    </source>
</evidence>
<evidence type="ECO:0000256" key="1">
    <source>
        <dbReference type="SAM" id="MobiDB-lite"/>
    </source>
</evidence>
<proteinExistence type="predicted"/>
<keyword evidence="3" id="KW-1185">Reference proteome</keyword>
<name>A0ABQ7ZE55_BRANA</name>
<evidence type="ECO:0000313" key="3">
    <source>
        <dbReference type="Proteomes" id="UP000824890"/>
    </source>
</evidence>
<organism evidence="2 3">
    <name type="scientific">Brassica napus</name>
    <name type="common">Rape</name>
    <dbReference type="NCBI Taxonomy" id="3708"/>
    <lineage>
        <taxon>Eukaryota</taxon>
        <taxon>Viridiplantae</taxon>
        <taxon>Streptophyta</taxon>
        <taxon>Embryophyta</taxon>
        <taxon>Tracheophyta</taxon>
        <taxon>Spermatophyta</taxon>
        <taxon>Magnoliopsida</taxon>
        <taxon>eudicotyledons</taxon>
        <taxon>Gunneridae</taxon>
        <taxon>Pentapetalae</taxon>
        <taxon>rosids</taxon>
        <taxon>malvids</taxon>
        <taxon>Brassicales</taxon>
        <taxon>Brassicaceae</taxon>
        <taxon>Brassiceae</taxon>
        <taxon>Brassica</taxon>
    </lineage>
</organism>
<feature type="region of interest" description="Disordered" evidence="1">
    <location>
        <begin position="20"/>
        <end position="60"/>
    </location>
</feature>
<sequence>PNQKEVPDNKLRYSLFNSEREREEDRGHTHIPFWFALPQTDEEPEKKNKEDMEKSRLERG</sequence>
<accession>A0ABQ7ZE55</accession>
<feature type="compositionally biased region" description="Basic and acidic residues" evidence="1">
    <location>
        <begin position="44"/>
        <end position="60"/>
    </location>
</feature>
<dbReference type="EMBL" id="JAGKQM010000015">
    <property type="protein sequence ID" value="KAH0878346.1"/>
    <property type="molecule type" value="Genomic_DNA"/>
</dbReference>
<dbReference type="Proteomes" id="UP000824890">
    <property type="component" value="Unassembled WGS sequence"/>
</dbReference>
<reference evidence="2 3" key="1">
    <citation type="submission" date="2021-05" db="EMBL/GenBank/DDBJ databases">
        <title>Genome Assembly of Synthetic Allotetraploid Brassica napus Reveals Homoeologous Exchanges between Subgenomes.</title>
        <authorList>
            <person name="Davis J.T."/>
        </authorList>
    </citation>
    <scope>NUCLEOTIDE SEQUENCE [LARGE SCALE GENOMIC DNA]</scope>
    <source>
        <strain evidence="3">cv. Da-Ae</strain>
        <tissue evidence="2">Seedling</tissue>
    </source>
</reference>
<protein>
    <submittedName>
        <fullName evidence="2">Uncharacterized protein</fullName>
    </submittedName>
</protein>
<comment type="caution">
    <text evidence="2">The sequence shown here is derived from an EMBL/GenBank/DDBJ whole genome shotgun (WGS) entry which is preliminary data.</text>
</comment>
<gene>
    <name evidence="2" type="ORF">HID58_065740</name>
</gene>